<keyword evidence="4" id="KW-0732">Signal</keyword>
<feature type="signal peptide" evidence="4">
    <location>
        <begin position="1"/>
        <end position="17"/>
    </location>
</feature>
<dbReference type="Gene3D" id="2.40.170.20">
    <property type="entry name" value="TonB-dependent receptor, beta-barrel domain"/>
    <property type="match status" value="1"/>
</dbReference>
<name>A0A3E5BAP3_9BACE</name>
<evidence type="ECO:0000256" key="3">
    <source>
        <dbReference type="ARBA" id="ARBA00023237"/>
    </source>
</evidence>
<evidence type="ECO:0000259" key="6">
    <source>
        <dbReference type="Pfam" id="PF14905"/>
    </source>
</evidence>
<evidence type="ECO:0000313" key="8">
    <source>
        <dbReference type="Proteomes" id="UP000260983"/>
    </source>
</evidence>
<dbReference type="InterPro" id="IPR008969">
    <property type="entry name" value="CarboxyPept-like_regulatory"/>
</dbReference>
<organism evidence="7 8">
    <name type="scientific">Bacteroides oleiciplenus</name>
    <dbReference type="NCBI Taxonomy" id="626931"/>
    <lineage>
        <taxon>Bacteria</taxon>
        <taxon>Pseudomonadati</taxon>
        <taxon>Bacteroidota</taxon>
        <taxon>Bacteroidia</taxon>
        <taxon>Bacteroidales</taxon>
        <taxon>Bacteroidaceae</taxon>
        <taxon>Bacteroides</taxon>
    </lineage>
</organism>
<feature type="domain" description="Outer membrane protein beta-barrel" evidence="6">
    <location>
        <begin position="371"/>
        <end position="754"/>
    </location>
</feature>
<dbReference type="GO" id="GO:0009279">
    <property type="term" value="C:cell outer membrane"/>
    <property type="evidence" value="ECO:0007669"/>
    <property type="project" value="UniProtKB-SubCell"/>
</dbReference>
<gene>
    <name evidence="7" type="ORF">DXB65_13285</name>
</gene>
<comment type="caution">
    <text evidence="7">The sequence shown here is derived from an EMBL/GenBank/DDBJ whole genome shotgun (WGS) entry which is preliminary data.</text>
</comment>
<dbReference type="InterPro" id="IPR037066">
    <property type="entry name" value="Plug_dom_sf"/>
</dbReference>
<reference evidence="7 8" key="1">
    <citation type="submission" date="2018-08" db="EMBL/GenBank/DDBJ databases">
        <title>A genome reference for cultivated species of the human gut microbiota.</title>
        <authorList>
            <person name="Zou Y."/>
            <person name="Xue W."/>
            <person name="Luo G."/>
        </authorList>
    </citation>
    <scope>NUCLEOTIDE SEQUENCE [LARGE SCALE GENOMIC DNA]</scope>
    <source>
        <strain evidence="7 8">OM05-15BH</strain>
    </source>
</reference>
<dbReference type="SUPFAM" id="SSF56935">
    <property type="entry name" value="Porins"/>
    <property type="match status" value="1"/>
</dbReference>
<dbReference type="AlphaFoldDB" id="A0A3E5BAP3"/>
<sequence length="776" mass="86888">MKLLKLLSLLAVFFCLAATKLSAQNVSGKLLDEQGNPLPYANIVMLALPDSAFVAGTVSDDNGAFILQPCDGRKLLRISSIGYTTVYRNCEGPDMGVIQLETDAQMLGEVVVKGDLPKTRLKGDAMITGVAGTVLENVGTAENLLDKIPGVSAEEGSVNVFGRGEPEIYINGRKVRDNSELDQLASDNIKSVEVVKNPGARYAASVKSVIRIVTKKALGDGFGFNNRFSTRYRYEWTVLDQFNFNYRKGGFDLSGMLFGYDGHMGEDKVAYQNTYLDKHWNQTSTLRGRGRDQDLSAMLSMNYQLGENHVMGVRYDYDRVPKNGYTLYMPTTVTQDSQLYEESVSSSGMDKRATDQRLNIYYSGKVNDWSIDFNADGLWNKNNISSLADESTQYANGTSDRRLVSTFSKKESTLYAAKLVFSHPLLGGDLSFGGEYSHTARTNVYLNPEEILDDDDSEIKEGDLAAFAEYSRSFGNVNVQAGVRYEYVNFDYYEYGKLMDEQSKEYNNVFPSVAVSFPIGKVQMQLSYAVDIRRPSYGELRGNVTYINRYTYESGNPFLDPTLTQNLMLNSSYKWAQLSVGYQHIKDGITNYTQAYSEEDPTIALVGLVNLQEYDKAFASLTLSPTIGIWTPQFSAQVEKQWYTADTPEGPRKLDNPMGNFSWKNNLKLPAGFLLDVDAAITTRGYDGNAGLTSKSWRTDISLFKGFMNDRLSCQFQVTDLFQTRKNWIRMYCGIRTVDVNMDPKRGFNLTVRYKFNSGKSKYKGTGAGSSQKNRM</sequence>
<feature type="domain" description="TonB-dependent receptor plug" evidence="5">
    <location>
        <begin position="138"/>
        <end position="202"/>
    </location>
</feature>
<comment type="subcellular location">
    <subcellularLocation>
        <location evidence="1">Cell outer membrane</location>
    </subcellularLocation>
</comment>
<protein>
    <submittedName>
        <fullName evidence="7">TonB-dependent receptor</fullName>
    </submittedName>
</protein>
<evidence type="ECO:0000256" key="1">
    <source>
        <dbReference type="ARBA" id="ARBA00004442"/>
    </source>
</evidence>
<dbReference type="SUPFAM" id="SSF49464">
    <property type="entry name" value="Carboxypeptidase regulatory domain-like"/>
    <property type="match status" value="1"/>
</dbReference>
<dbReference type="RefSeq" id="WP_117724535.1">
    <property type="nucleotide sequence ID" value="NZ_QSUL01000008.1"/>
</dbReference>
<dbReference type="Pfam" id="PF07715">
    <property type="entry name" value="Plug"/>
    <property type="match status" value="1"/>
</dbReference>
<dbReference type="InterPro" id="IPR012910">
    <property type="entry name" value="Plug_dom"/>
</dbReference>
<keyword evidence="7" id="KW-0675">Receptor</keyword>
<dbReference type="EMBL" id="QSUL01000008">
    <property type="protein sequence ID" value="RGN34682.1"/>
    <property type="molecule type" value="Genomic_DNA"/>
</dbReference>
<dbReference type="Gene3D" id="2.170.130.10">
    <property type="entry name" value="TonB-dependent receptor, plug domain"/>
    <property type="match status" value="1"/>
</dbReference>
<keyword evidence="3" id="KW-0998">Cell outer membrane</keyword>
<proteinExistence type="predicted"/>
<evidence type="ECO:0000256" key="4">
    <source>
        <dbReference type="SAM" id="SignalP"/>
    </source>
</evidence>
<accession>A0A3E5BAP3</accession>
<dbReference type="InterPro" id="IPR041700">
    <property type="entry name" value="OMP_b-brl_3"/>
</dbReference>
<keyword evidence="2" id="KW-0472">Membrane</keyword>
<dbReference type="Proteomes" id="UP000260983">
    <property type="component" value="Unassembled WGS sequence"/>
</dbReference>
<dbReference type="InterPro" id="IPR036942">
    <property type="entry name" value="Beta-barrel_TonB_sf"/>
</dbReference>
<dbReference type="Pfam" id="PF13715">
    <property type="entry name" value="CarbopepD_reg_2"/>
    <property type="match status" value="1"/>
</dbReference>
<evidence type="ECO:0000259" key="5">
    <source>
        <dbReference type="Pfam" id="PF07715"/>
    </source>
</evidence>
<evidence type="ECO:0000256" key="2">
    <source>
        <dbReference type="ARBA" id="ARBA00023136"/>
    </source>
</evidence>
<dbReference type="Pfam" id="PF14905">
    <property type="entry name" value="OMP_b-brl_3"/>
    <property type="match status" value="1"/>
</dbReference>
<evidence type="ECO:0000313" key="7">
    <source>
        <dbReference type="EMBL" id="RGN34682.1"/>
    </source>
</evidence>
<feature type="chain" id="PRO_5017650558" evidence="4">
    <location>
        <begin position="18"/>
        <end position="776"/>
    </location>
</feature>